<dbReference type="STRING" id="619304.SAMN05421760_107171"/>
<organism evidence="3 4">
    <name type="scientific">Neptunomonas antarctica</name>
    <dbReference type="NCBI Taxonomy" id="619304"/>
    <lineage>
        <taxon>Bacteria</taxon>
        <taxon>Pseudomonadati</taxon>
        <taxon>Pseudomonadota</taxon>
        <taxon>Gammaproteobacteria</taxon>
        <taxon>Oceanospirillales</taxon>
        <taxon>Oceanospirillaceae</taxon>
        <taxon>Neptunomonas</taxon>
    </lineage>
</organism>
<dbReference type="InterPro" id="IPR005572">
    <property type="entry name" value="Anti-sigma_E_RseA_N"/>
</dbReference>
<dbReference type="Gene3D" id="3.30.200.100">
    <property type="entry name" value="MucB/RseB, C-terminal domain"/>
    <property type="match status" value="1"/>
</dbReference>
<dbReference type="Pfam" id="PF17188">
    <property type="entry name" value="MucB_RseB_C"/>
    <property type="match status" value="1"/>
</dbReference>
<evidence type="ECO:0000313" key="4">
    <source>
        <dbReference type="Proteomes" id="UP000185999"/>
    </source>
</evidence>
<evidence type="ECO:0000259" key="2">
    <source>
        <dbReference type="Pfam" id="PF17188"/>
    </source>
</evidence>
<dbReference type="AlphaFoldDB" id="A0A1N7N0V6"/>
<proteinExistence type="predicted"/>
<dbReference type="Gene3D" id="1.10.10.880">
    <property type="entry name" value="Anti sigma-E protein RseA, N-terminal domain"/>
    <property type="match status" value="1"/>
</dbReference>
<dbReference type="OrthoDB" id="5734981at2"/>
<dbReference type="Proteomes" id="UP000185999">
    <property type="component" value="Unassembled WGS sequence"/>
</dbReference>
<gene>
    <name evidence="3" type="ORF">SAMN05421760_107171</name>
</gene>
<reference evidence="4" key="1">
    <citation type="submission" date="2017-01" db="EMBL/GenBank/DDBJ databases">
        <authorList>
            <person name="Varghese N."/>
            <person name="Submissions S."/>
        </authorList>
    </citation>
    <scope>NUCLEOTIDE SEQUENCE [LARGE SCALE GENOMIC DNA]</scope>
    <source>
        <strain evidence="4">DSM 22306</strain>
    </source>
</reference>
<evidence type="ECO:0000313" key="3">
    <source>
        <dbReference type="EMBL" id="SIS91821.1"/>
    </source>
</evidence>
<dbReference type="EMBL" id="FTOE01000007">
    <property type="protein sequence ID" value="SIS91821.1"/>
    <property type="molecule type" value="Genomic_DNA"/>
</dbReference>
<feature type="domain" description="MucB/RseB C-terminal" evidence="2">
    <location>
        <begin position="194"/>
        <end position="283"/>
    </location>
</feature>
<dbReference type="CDD" id="cd16328">
    <property type="entry name" value="RseA_N"/>
    <property type="match status" value="1"/>
</dbReference>
<dbReference type="PANTHER" id="PTHR38104:SF1">
    <property type="entry name" value="ANTI-SIGMA-E FACTOR RSEA"/>
    <property type="match status" value="1"/>
</dbReference>
<dbReference type="InterPro" id="IPR033436">
    <property type="entry name" value="MucB/RseB_C"/>
</dbReference>
<sequence length="286" mass="31551">MSDESYESLSAAMDSEVSSFELRRMLGRVQKESSLNDEISLGKWQRYHLAQRVMHGAEVSQYEDSSDFVSRVRIALDNEAAETIADTSGLSEAGAIEPHVWWKPLMSMAMAASVTAFVILGGQQFMQDSSVDSSLRQTYTIPSVQASKDFVRAQYNSFPVQKNTASVAGEPEVIRLSQGLNRYIDQHRHLLSSTQPAWQTDWLPEGYASVRHEVMPHAEVMMFSDGKHSVSISVEPLGRQSVPAGVVQSNNIVAVGRAKENCFVTVVGDIPLMIADRIAASVRAVR</sequence>
<evidence type="ECO:0000259" key="1">
    <source>
        <dbReference type="Pfam" id="PF03872"/>
    </source>
</evidence>
<dbReference type="GO" id="GO:0016989">
    <property type="term" value="F:sigma factor antagonist activity"/>
    <property type="evidence" value="ECO:0007669"/>
    <property type="project" value="InterPro"/>
</dbReference>
<dbReference type="PANTHER" id="PTHR38104">
    <property type="match status" value="1"/>
</dbReference>
<protein>
    <submittedName>
        <fullName evidence="3">Anti sigma-E protein RseA, N-terminal domain</fullName>
    </submittedName>
</protein>
<dbReference type="InterPro" id="IPR036147">
    <property type="entry name" value="Anti-sigma_E_RseA_N_sf"/>
</dbReference>
<keyword evidence="4" id="KW-1185">Reference proteome</keyword>
<dbReference type="SUPFAM" id="SSF89069">
    <property type="entry name" value="N-terminal, cytoplasmic domain of anti-sigmaE factor RseA"/>
    <property type="match status" value="1"/>
</dbReference>
<dbReference type="InterPro" id="IPR038484">
    <property type="entry name" value="MucB/RseB_C_sf"/>
</dbReference>
<dbReference type="RefSeq" id="WP_054340844.1">
    <property type="nucleotide sequence ID" value="NZ_FTOE01000007.1"/>
</dbReference>
<accession>A0A1N7N0V6</accession>
<dbReference type="InterPro" id="IPR052383">
    <property type="entry name" value="Anti-sigma-E_RseA-like"/>
</dbReference>
<name>A0A1N7N0V6_9GAMM</name>
<dbReference type="Pfam" id="PF03872">
    <property type="entry name" value="RseA_N"/>
    <property type="match status" value="1"/>
</dbReference>
<feature type="domain" description="Anti sigma-E protein RseA N-terminal" evidence="1">
    <location>
        <begin position="7"/>
        <end position="87"/>
    </location>
</feature>